<dbReference type="Proteomes" id="UP000325291">
    <property type="component" value="Unassembled WGS sequence"/>
</dbReference>
<organism evidence="1 2">
    <name type="scientific">Aquicoccus porphyridii</name>
    <dbReference type="NCBI Taxonomy" id="1852029"/>
    <lineage>
        <taxon>Bacteria</taxon>
        <taxon>Pseudomonadati</taxon>
        <taxon>Pseudomonadota</taxon>
        <taxon>Alphaproteobacteria</taxon>
        <taxon>Rhodobacterales</taxon>
        <taxon>Paracoccaceae</taxon>
        <taxon>Aquicoccus</taxon>
    </lineage>
</organism>
<dbReference type="PANTHER" id="PTHR36057">
    <property type="match status" value="1"/>
</dbReference>
<evidence type="ECO:0000313" key="1">
    <source>
        <dbReference type="EMBL" id="KAA0920509.1"/>
    </source>
</evidence>
<dbReference type="SUPFAM" id="SSF52833">
    <property type="entry name" value="Thioredoxin-like"/>
    <property type="match status" value="1"/>
</dbReference>
<comment type="caution">
    <text evidence="1">The sequence shown here is derived from an EMBL/GenBank/DDBJ whole genome shotgun (WGS) entry which is preliminary data.</text>
</comment>
<name>A0A5A9ZTN9_9RHOB</name>
<accession>A0A5A9ZTN9</accession>
<evidence type="ECO:0000313" key="2">
    <source>
        <dbReference type="Proteomes" id="UP000325291"/>
    </source>
</evidence>
<dbReference type="Pfam" id="PF06764">
    <property type="entry name" value="DUF1223"/>
    <property type="match status" value="1"/>
</dbReference>
<sequence>MRFWGWITLIWVAVAGAAMAEDKRLVVVELFTSQGCSSCPPADAFLHELAKREDVLALSLHVDYWDYIGWKDVFGQAKFSKRQKSYARVAGRRSVYTPQMVIQGQDHVVGNHPMDVTDLIAQHGVQAQDVTLHVSRSGGEVVIRGTARVPAPMLVQLVEYSPREEVMIKKGENAGHSYVYANVARNWHRLGQWDGKAGLDMRAPLEQGFEAAVIVQRFGKHGFGPIAAAARVD</sequence>
<protein>
    <submittedName>
        <fullName evidence="1">DUF1223 domain-containing protein</fullName>
    </submittedName>
</protein>
<dbReference type="InterPro" id="IPR010634">
    <property type="entry name" value="DUF1223"/>
</dbReference>
<dbReference type="InterPro" id="IPR036249">
    <property type="entry name" value="Thioredoxin-like_sf"/>
</dbReference>
<dbReference type="EMBL" id="VINQ01000002">
    <property type="protein sequence ID" value="KAA0920509.1"/>
    <property type="molecule type" value="Genomic_DNA"/>
</dbReference>
<dbReference type="PANTHER" id="PTHR36057:SF1">
    <property type="entry name" value="LIPOPROTEIN LIPID ATTACHMENT SITE-LIKE PROTEIN, PUTATIVE (DUF1223)-RELATED"/>
    <property type="match status" value="1"/>
</dbReference>
<proteinExistence type="predicted"/>
<dbReference type="AlphaFoldDB" id="A0A5A9ZTN9"/>
<gene>
    <name evidence="1" type="ORF">FLO80_03690</name>
</gene>
<keyword evidence="2" id="KW-1185">Reference proteome</keyword>
<reference evidence="1 2" key="1">
    <citation type="submission" date="2019-07" db="EMBL/GenBank/DDBJ databases">
        <title>Aquicoccus porphyridii gen. nov., sp. nov., isolated from a small marine red alga, Porphyridium marinum.</title>
        <authorList>
            <person name="Liu L."/>
        </authorList>
    </citation>
    <scope>NUCLEOTIDE SEQUENCE [LARGE SCALE GENOMIC DNA]</scope>
    <source>
        <strain evidence="1 2">L1 8-17</strain>
    </source>
</reference>